<keyword evidence="3" id="KW-0479">Metal-binding</keyword>
<organism evidence="7 8">
    <name type="scientific">[Candida] railenensis</name>
    <dbReference type="NCBI Taxonomy" id="45579"/>
    <lineage>
        <taxon>Eukaryota</taxon>
        <taxon>Fungi</taxon>
        <taxon>Dikarya</taxon>
        <taxon>Ascomycota</taxon>
        <taxon>Saccharomycotina</taxon>
        <taxon>Pichiomycetes</taxon>
        <taxon>Debaryomycetaceae</taxon>
        <taxon>Kurtzmaniella</taxon>
    </lineage>
</organism>
<evidence type="ECO:0000256" key="4">
    <source>
        <dbReference type="ARBA" id="ARBA00022801"/>
    </source>
</evidence>
<dbReference type="GO" id="GO:0030145">
    <property type="term" value="F:manganese ion binding"/>
    <property type="evidence" value="ECO:0007669"/>
    <property type="project" value="InterPro"/>
</dbReference>
<reference evidence="7" key="1">
    <citation type="submission" date="2022-03" db="EMBL/GenBank/DDBJ databases">
        <authorList>
            <person name="Legras J.-L."/>
            <person name="Devillers H."/>
            <person name="Grondin C."/>
        </authorList>
    </citation>
    <scope>NUCLEOTIDE SEQUENCE</scope>
    <source>
        <strain evidence="7">CLIB 1423</strain>
    </source>
</reference>
<proteinExistence type="inferred from homology"/>
<protein>
    <submittedName>
        <fullName evidence="7">Uncharacterized peptidase</fullName>
    </submittedName>
</protein>
<dbReference type="SUPFAM" id="SSF55920">
    <property type="entry name" value="Creatinase/aminopeptidase"/>
    <property type="match status" value="1"/>
</dbReference>
<dbReference type="InterPro" id="IPR036005">
    <property type="entry name" value="Creatinase/aminopeptidase-like"/>
</dbReference>
<dbReference type="PANTHER" id="PTHR43226">
    <property type="entry name" value="XAA-PRO AMINOPEPTIDASE 3"/>
    <property type="match status" value="1"/>
</dbReference>
<dbReference type="SUPFAM" id="SSF53092">
    <property type="entry name" value="Creatinase/prolidase N-terminal domain"/>
    <property type="match status" value="1"/>
</dbReference>
<sequence>MPHIFLYLVPCILCRGNGINQIFAVLKSHSKKVNQRKEEVKVISPLVVPRSSCLNTSLTMTVSGKYPAKAHALNVYNHFKTHSKITSPVGFFLSGESYEFWEYSDQTKPIRQNRYFFYLSGVSIPGSHVFYDSESDSLTLFLPEVDEEDVMWSGLPLSVEEAKSKYNVDHVKYSDKIEKELSSFKGKKIYTTSLNKNNEKYSSLLTADDKSFFYALDESRLIKDSYEIELMRKAAKLTDNCHLAVMSALPIEHNESHIHAEFMYHALRQGSKYQSYDPICCSGENCSTLHYVKNDEDIAPTRRSVLIDAGCEWECYASDVTRCFPINGEWTKEHLEIYKLVLKMQSSASETAKPGALWEDLHLHAHKVLIEGFLELGIFKSEYTVEELFKAKVSARFFPHGLGHLLGMDTHDVGGYPKYDDPDPLLQYLRMRRTLQAGMVITNEPGCYFNPFLLDEVLNGELIKYINKDVLDKYWYIGGVRIEDDLLITEDGYENLTGITSDPEEISKIIKKGLERAAADGFHNVV</sequence>
<comment type="cofactor">
    <cofactor evidence="1">
        <name>Mn(2+)</name>
        <dbReference type="ChEBI" id="CHEBI:29035"/>
    </cofactor>
</comment>
<evidence type="ECO:0000256" key="3">
    <source>
        <dbReference type="ARBA" id="ARBA00022723"/>
    </source>
</evidence>
<evidence type="ECO:0000256" key="1">
    <source>
        <dbReference type="ARBA" id="ARBA00001936"/>
    </source>
</evidence>
<dbReference type="GO" id="GO:0070006">
    <property type="term" value="F:metalloaminopeptidase activity"/>
    <property type="evidence" value="ECO:0007669"/>
    <property type="project" value="InterPro"/>
</dbReference>
<dbReference type="GO" id="GO:0006508">
    <property type="term" value="P:proteolysis"/>
    <property type="evidence" value="ECO:0007669"/>
    <property type="project" value="TreeGrafter"/>
</dbReference>
<dbReference type="InterPro" id="IPR029149">
    <property type="entry name" value="Creatin/AminoP/Spt16_N"/>
</dbReference>
<gene>
    <name evidence="7" type="ORF">CLIB1423_03S08174</name>
</gene>
<keyword evidence="5" id="KW-0464">Manganese</keyword>
<dbReference type="AlphaFoldDB" id="A0A9P0QMM8"/>
<dbReference type="Pfam" id="PF00557">
    <property type="entry name" value="Peptidase_M24"/>
    <property type="match status" value="1"/>
</dbReference>
<dbReference type="InterPro" id="IPR052433">
    <property type="entry name" value="X-Pro_dipept-like"/>
</dbReference>
<dbReference type="SMART" id="SM01011">
    <property type="entry name" value="AMP_N"/>
    <property type="match status" value="1"/>
</dbReference>
<evidence type="ECO:0000313" key="8">
    <source>
        <dbReference type="Proteomes" id="UP000837801"/>
    </source>
</evidence>
<dbReference type="Pfam" id="PF05195">
    <property type="entry name" value="AMP_N"/>
    <property type="match status" value="1"/>
</dbReference>
<feature type="domain" description="Aminopeptidase P N-terminal" evidence="6">
    <location>
        <begin position="66"/>
        <end position="201"/>
    </location>
</feature>
<evidence type="ECO:0000256" key="5">
    <source>
        <dbReference type="ARBA" id="ARBA00023211"/>
    </source>
</evidence>
<evidence type="ECO:0000313" key="7">
    <source>
        <dbReference type="EMBL" id="CAH2351521.1"/>
    </source>
</evidence>
<evidence type="ECO:0000259" key="6">
    <source>
        <dbReference type="SMART" id="SM01011"/>
    </source>
</evidence>
<dbReference type="Proteomes" id="UP000837801">
    <property type="component" value="Unassembled WGS sequence"/>
</dbReference>
<dbReference type="Gene3D" id="3.90.230.10">
    <property type="entry name" value="Creatinase/methionine aminopeptidase superfamily"/>
    <property type="match status" value="1"/>
</dbReference>
<keyword evidence="8" id="KW-1185">Reference proteome</keyword>
<dbReference type="PANTHER" id="PTHR43226:SF1">
    <property type="entry name" value="XAA-PRO DIPEPTIDASE"/>
    <property type="match status" value="1"/>
</dbReference>
<dbReference type="CDD" id="cd01087">
    <property type="entry name" value="Prolidase"/>
    <property type="match status" value="1"/>
</dbReference>
<name>A0A9P0QMM8_9ASCO</name>
<dbReference type="InterPro" id="IPR000994">
    <property type="entry name" value="Pept_M24"/>
</dbReference>
<dbReference type="FunFam" id="3.90.230.10:FF:000002">
    <property type="entry name" value="Xaa-Pro aminopeptidase 3"/>
    <property type="match status" value="1"/>
</dbReference>
<dbReference type="EMBL" id="CAKXYY010000003">
    <property type="protein sequence ID" value="CAH2351521.1"/>
    <property type="molecule type" value="Genomic_DNA"/>
</dbReference>
<accession>A0A9P0QMM8</accession>
<dbReference type="Gene3D" id="3.40.350.10">
    <property type="entry name" value="Creatinase/prolidase N-terminal domain"/>
    <property type="match status" value="1"/>
</dbReference>
<keyword evidence="4" id="KW-0378">Hydrolase</keyword>
<dbReference type="OrthoDB" id="10261878at2759"/>
<comment type="similarity">
    <text evidence="2">Belongs to the peptidase M24B family.</text>
</comment>
<comment type="caution">
    <text evidence="7">The sequence shown here is derived from an EMBL/GenBank/DDBJ whole genome shotgun (WGS) entry which is preliminary data.</text>
</comment>
<dbReference type="InterPro" id="IPR007865">
    <property type="entry name" value="Aminopep_P_N"/>
</dbReference>
<evidence type="ECO:0000256" key="2">
    <source>
        <dbReference type="ARBA" id="ARBA00008766"/>
    </source>
</evidence>